<dbReference type="Proteomes" id="UP001324185">
    <property type="component" value="Chromosome"/>
</dbReference>
<dbReference type="PROSITE" id="PS50297">
    <property type="entry name" value="ANK_REP_REGION"/>
    <property type="match status" value="1"/>
</dbReference>
<evidence type="ECO:0000313" key="2">
    <source>
        <dbReference type="EMBL" id="WQG84561.1"/>
    </source>
</evidence>
<sequence length="251" mass="28129">MKIFIFTMMLFTGSNLLASQYPDAINELVYIKDGKTLEKGLNTTDLSPDELYHLMVYSCVNNNDKALLSVIQNNKKGSSNLNDSQLHDAIFYLLSNDKLDCVMPLAKQVDDLKAYSRFGETILHWAAFYQHHELADYLLENGVDSDLIDGGNKKALTYAIERLDVAMVNKIVSITDLNDKNPYSGVPYAYSILDLISEIKDSSLKHDFLSLVLNDSKSPIEKQYIKDIVTLPACTSDEVSIKICKEALGVQ</sequence>
<feature type="repeat" description="ANK" evidence="1">
    <location>
        <begin position="118"/>
        <end position="150"/>
    </location>
</feature>
<name>A0ABZ0X1U4_9GAMM</name>
<reference evidence="2 3" key="1">
    <citation type="submission" date="2023-11" db="EMBL/GenBank/DDBJ databases">
        <title>MicrobeMod: A computational toolkit for identifying prokaryotic methylation and restriction-modification with nanopore sequencing.</title>
        <authorList>
            <person name="Crits-Christoph A."/>
            <person name="Kang S.C."/>
            <person name="Lee H."/>
            <person name="Ostrov N."/>
        </authorList>
    </citation>
    <scope>NUCLEOTIDE SEQUENCE [LARGE SCALE GENOMIC DNA]</scope>
    <source>
        <strain evidence="2 3">DSMZ 16071</strain>
    </source>
</reference>
<gene>
    <name evidence="2" type="ORF">SR900_08785</name>
</gene>
<dbReference type="EMBL" id="CP140158">
    <property type="protein sequence ID" value="WQG84561.1"/>
    <property type="molecule type" value="Genomic_DNA"/>
</dbReference>
<dbReference type="Pfam" id="PF12796">
    <property type="entry name" value="Ank_2"/>
    <property type="match status" value="1"/>
</dbReference>
<dbReference type="SUPFAM" id="SSF48403">
    <property type="entry name" value="Ankyrin repeat"/>
    <property type="match status" value="1"/>
</dbReference>
<proteinExistence type="predicted"/>
<protein>
    <submittedName>
        <fullName evidence="2">Ankyrin repeat domain-containing protein</fullName>
    </submittedName>
</protein>
<keyword evidence="1" id="KW-0040">ANK repeat</keyword>
<dbReference type="InterPro" id="IPR036770">
    <property type="entry name" value="Ankyrin_rpt-contain_sf"/>
</dbReference>
<dbReference type="RefSeq" id="WP_169334652.1">
    <property type="nucleotide sequence ID" value="NZ_CP140158.1"/>
</dbReference>
<dbReference type="InterPro" id="IPR002110">
    <property type="entry name" value="Ankyrin_rpt"/>
</dbReference>
<dbReference type="Gene3D" id="1.25.40.20">
    <property type="entry name" value="Ankyrin repeat-containing domain"/>
    <property type="match status" value="1"/>
</dbReference>
<dbReference type="SMART" id="SM00248">
    <property type="entry name" value="ANK"/>
    <property type="match status" value="2"/>
</dbReference>
<accession>A0ABZ0X1U4</accession>
<keyword evidence="3" id="KW-1185">Reference proteome</keyword>
<evidence type="ECO:0000313" key="3">
    <source>
        <dbReference type="Proteomes" id="UP001324185"/>
    </source>
</evidence>
<evidence type="ECO:0000256" key="1">
    <source>
        <dbReference type="PROSITE-ProRule" id="PRU00023"/>
    </source>
</evidence>
<dbReference type="PROSITE" id="PS50088">
    <property type="entry name" value="ANK_REPEAT"/>
    <property type="match status" value="1"/>
</dbReference>
<organism evidence="2 3">
    <name type="scientific">Kangiella aquimarina</name>
    <dbReference type="NCBI Taxonomy" id="261965"/>
    <lineage>
        <taxon>Bacteria</taxon>
        <taxon>Pseudomonadati</taxon>
        <taxon>Pseudomonadota</taxon>
        <taxon>Gammaproteobacteria</taxon>
        <taxon>Kangiellales</taxon>
        <taxon>Kangiellaceae</taxon>
        <taxon>Kangiella</taxon>
    </lineage>
</organism>